<name>A0AAV0CNN8_9ASTE</name>
<feature type="domain" description="SAC9 second GBDL" evidence="4">
    <location>
        <begin position="611"/>
        <end position="670"/>
    </location>
</feature>
<evidence type="ECO:0008006" key="7">
    <source>
        <dbReference type="Google" id="ProtNLM"/>
    </source>
</evidence>
<dbReference type="Pfam" id="PF03732">
    <property type="entry name" value="Retrotrans_gag"/>
    <property type="match status" value="1"/>
</dbReference>
<feature type="domain" description="Retrotransposon gag" evidence="3">
    <location>
        <begin position="162"/>
        <end position="249"/>
    </location>
</feature>
<evidence type="ECO:0000259" key="3">
    <source>
        <dbReference type="Pfam" id="PF03732"/>
    </source>
</evidence>
<feature type="coiled-coil region" evidence="1">
    <location>
        <begin position="5"/>
        <end position="61"/>
    </location>
</feature>
<dbReference type="PANTHER" id="PTHR15503:SF22">
    <property type="entry name" value="TRANSPOSON TY3-I GAG POLYPROTEIN"/>
    <property type="match status" value="1"/>
</dbReference>
<gene>
    <name evidence="5" type="ORF">CEPIT_LOCUS6951</name>
</gene>
<dbReference type="Pfam" id="PF08284">
    <property type="entry name" value="RVP_2"/>
    <property type="match status" value="1"/>
</dbReference>
<accession>A0AAV0CNN8</accession>
<dbReference type="SUPFAM" id="SSF50630">
    <property type="entry name" value="Acid proteases"/>
    <property type="match status" value="1"/>
</dbReference>
<reference evidence="5" key="1">
    <citation type="submission" date="2022-07" db="EMBL/GenBank/DDBJ databases">
        <authorList>
            <person name="Macas J."/>
            <person name="Novak P."/>
            <person name="Neumann P."/>
        </authorList>
    </citation>
    <scope>NUCLEOTIDE SEQUENCE</scope>
</reference>
<organism evidence="5 6">
    <name type="scientific">Cuscuta epithymum</name>
    <dbReference type="NCBI Taxonomy" id="186058"/>
    <lineage>
        <taxon>Eukaryota</taxon>
        <taxon>Viridiplantae</taxon>
        <taxon>Streptophyta</taxon>
        <taxon>Embryophyta</taxon>
        <taxon>Tracheophyta</taxon>
        <taxon>Spermatophyta</taxon>
        <taxon>Magnoliopsida</taxon>
        <taxon>eudicotyledons</taxon>
        <taxon>Gunneridae</taxon>
        <taxon>Pentapetalae</taxon>
        <taxon>asterids</taxon>
        <taxon>lamiids</taxon>
        <taxon>Solanales</taxon>
        <taxon>Convolvulaceae</taxon>
        <taxon>Cuscuteae</taxon>
        <taxon>Cuscuta</taxon>
        <taxon>Cuscuta subgen. Cuscuta</taxon>
    </lineage>
</organism>
<feature type="compositionally biased region" description="Polar residues" evidence="2">
    <location>
        <begin position="79"/>
        <end position="95"/>
    </location>
</feature>
<dbReference type="InterPro" id="IPR057553">
    <property type="entry name" value="SAC9_GBDL_2nd"/>
</dbReference>
<keyword evidence="6" id="KW-1185">Reference proteome</keyword>
<feature type="region of interest" description="Disordered" evidence="2">
    <location>
        <begin position="396"/>
        <end position="419"/>
    </location>
</feature>
<dbReference type="InterPro" id="IPR001969">
    <property type="entry name" value="Aspartic_peptidase_AS"/>
</dbReference>
<evidence type="ECO:0000256" key="1">
    <source>
        <dbReference type="SAM" id="Coils"/>
    </source>
</evidence>
<dbReference type="InterPro" id="IPR032567">
    <property type="entry name" value="RTL1-rel"/>
</dbReference>
<dbReference type="InterPro" id="IPR005162">
    <property type="entry name" value="Retrotrans_gag_dom"/>
</dbReference>
<keyword evidence="1" id="KW-0175">Coiled coil</keyword>
<sequence>MVRTRAKMDIRVDNLERNLAEMREEQDRKLLEVQQELRSAMNDQRLAMENLAASMAAMNEQLRTRERSRSQPRHHLRSSRSPTTSGGNPNLSHIQNPPVGNHVLSPIPNHRRPDDMYRFPVYTGRKIDLPVFDGEGAYSWIVRMERYFRLNNINEEEQVEAAVVAMEGRAINWFIWWEHQNERRTWENLKTSIVRRFQPDLIQNPYGPMLSLKQTGTVRDYRDEFELVIAPQINVDMEILKGIFLNGLKNEIKAELKLHNSTALNDIMDMALLVETRNEAIYLKTNGEDKVTWKEKGPSATKHQTWVDGFKAKIGNSGSNNNGKGAAESMDFNSWFEKMGKKVTEINNSEIRKVGPQLSQEEFQERSRKGLCFKCGEKWSKEHNCKLKNYKLMMVEDSDGEKEHDKDSESSEEEEVTMESKSMQLSFMNQEGTPSMRAFKVQGILKWVKGEKIVDVLIDSGASHNFISQKLVGQISLPYHTTSGYKVQTGNGDVVFNNGKCEKLILNMQGTVIQQKFYIMELGGADLVLGMEWLTSLGDVEVNFQKQSIKWQQFGTNQVIQEDPQFNSTEESLQTMVQIIQDTGDGYPVSCEGRIEERKEGQQKDHIRKDILAEFPYASFFFRPQIAAGSAPFISLCAPIICGLQGSYWKVFLKNSEMESAISIDQFLDIHVDRISTRETRFSRSVAAEIKELGSYLEGLHKTAKFQIQDNKELYENAGNALEKYWSEEVRIKGPMLLIGIQKSTLYWEGRSARKKYKWEIMADSYHPP</sequence>
<dbReference type="PROSITE" id="PS00141">
    <property type="entry name" value="ASP_PROTEASE"/>
    <property type="match status" value="1"/>
</dbReference>
<dbReference type="PANTHER" id="PTHR15503">
    <property type="entry name" value="LDOC1 RELATED"/>
    <property type="match status" value="1"/>
</dbReference>
<dbReference type="GO" id="GO:0006508">
    <property type="term" value="P:proteolysis"/>
    <property type="evidence" value="ECO:0007669"/>
    <property type="project" value="InterPro"/>
</dbReference>
<dbReference type="InterPro" id="IPR021109">
    <property type="entry name" value="Peptidase_aspartic_dom_sf"/>
</dbReference>
<evidence type="ECO:0000313" key="6">
    <source>
        <dbReference type="Proteomes" id="UP001152523"/>
    </source>
</evidence>
<dbReference type="Pfam" id="PF24789">
    <property type="entry name" value="SAC9_GBDL_2nd"/>
    <property type="match status" value="1"/>
</dbReference>
<dbReference type="Gene3D" id="2.40.70.10">
    <property type="entry name" value="Acid Proteases"/>
    <property type="match status" value="1"/>
</dbReference>
<evidence type="ECO:0000313" key="5">
    <source>
        <dbReference type="EMBL" id="CAH9079511.1"/>
    </source>
</evidence>
<dbReference type="Proteomes" id="UP001152523">
    <property type="component" value="Unassembled WGS sequence"/>
</dbReference>
<protein>
    <recommendedName>
        <fullName evidence="7">Retrotransposon gag domain-containing protein</fullName>
    </recommendedName>
</protein>
<dbReference type="EMBL" id="CAMAPF010000033">
    <property type="protein sequence ID" value="CAH9079511.1"/>
    <property type="molecule type" value="Genomic_DNA"/>
</dbReference>
<evidence type="ECO:0000256" key="2">
    <source>
        <dbReference type="SAM" id="MobiDB-lite"/>
    </source>
</evidence>
<proteinExistence type="predicted"/>
<evidence type="ECO:0000259" key="4">
    <source>
        <dbReference type="Pfam" id="PF24789"/>
    </source>
</evidence>
<feature type="region of interest" description="Disordered" evidence="2">
    <location>
        <begin position="62"/>
        <end position="110"/>
    </location>
</feature>
<comment type="caution">
    <text evidence="5">The sequence shown here is derived from an EMBL/GenBank/DDBJ whole genome shotgun (WGS) entry which is preliminary data.</text>
</comment>
<dbReference type="GO" id="GO:0004190">
    <property type="term" value="F:aspartic-type endopeptidase activity"/>
    <property type="evidence" value="ECO:0007669"/>
    <property type="project" value="InterPro"/>
</dbReference>
<dbReference type="AlphaFoldDB" id="A0AAV0CNN8"/>
<dbReference type="CDD" id="cd00303">
    <property type="entry name" value="retropepsin_like"/>
    <property type="match status" value="1"/>
</dbReference>